<dbReference type="EMBL" id="JAAGWY010000001">
    <property type="protein sequence ID" value="NEN05759.1"/>
    <property type="molecule type" value="Genomic_DNA"/>
</dbReference>
<evidence type="ECO:0000256" key="3">
    <source>
        <dbReference type="ARBA" id="ARBA00022989"/>
    </source>
</evidence>
<dbReference type="Proteomes" id="UP000474967">
    <property type="component" value="Unassembled WGS sequence"/>
</dbReference>
<feature type="transmembrane region" description="Helical" evidence="5">
    <location>
        <begin position="95"/>
        <end position="113"/>
    </location>
</feature>
<feature type="transmembrane region" description="Helical" evidence="5">
    <location>
        <begin position="17"/>
        <end position="34"/>
    </location>
</feature>
<evidence type="ECO:0000256" key="2">
    <source>
        <dbReference type="ARBA" id="ARBA00022692"/>
    </source>
</evidence>
<comment type="caution">
    <text evidence="6">The sequence shown here is derived from an EMBL/GenBank/DDBJ whole genome shotgun (WGS) entry which is preliminary data.</text>
</comment>
<feature type="transmembrane region" description="Helical" evidence="5">
    <location>
        <begin position="134"/>
        <end position="154"/>
    </location>
</feature>
<keyword evidence="3 5" id="KW-1133">Transmembrane helix</keyword>
<evidence type="ECO:0000256" key="5">
    <source>
        <dbReference type="SAM" id="Phobius"/>
    </source>
</evidence>
<dbReference type="RefSeq" id="WP_163288931.1">
    <property type="nucleotide sequence ID" value="NZ_JAAGWY010000001.1"/>
</dbReference>
<evidence type="ECO:0000256" key="1">
    <source>
        <dbReference type="ARBA" id="ARBA00004141"/>
    </source>
</evidence>
<sequence length="202" mass="21594">MIPVHVDGSSIVHRMPAGPKLAIMLVVVTLISLTPNGPLLAGWGILVVVAYAVAGLFRTQFFRQVHLMRWVILVTVAGQLLFVSEAAALFNTVRIVILILVAALVSLTTRVSAMLETVERLVGRFRRFGADPEAVGTVLMVAITSIPVIASHAGRVREAYRARRAGTNIAAMTSTMLVLAVKHADELGDALVARGGHSGSRR</sequence>
<feature type="transmembrane region" description="Helical" evidence="5">
    <location>
        <begin position="70"/>
        <end position="89"/>
    </location>
</feature>
<dbReference type="InterPro" id="IPR003339">
    <property type="entry name" value="ABC/ECF_trnsptr_transmembrane"/>
</dbReference>
<feature type="transmembrane region" description="Helical" evidence="5">
    <location>
        <begin position="40"/>
        <end position="58"/>
    </location>
</feature>
<keyword evidence="2 5" id="KW-0812">Transmembrane</keyword>
<name>A0A6L9XWG3_9MICO</name>
<protein>
    <submittedName>
        <fullName evidence="6">Energy-coupling factor transporter transmembrane protein EcfT</fullName>
    </submittedName>
</protein>
<dbReference type="CDD" id="cd16914">
    <property type="entry name" value="EcfT"/>
    <property type="match status" value="1"/>
</dbReference>
<keyword evidence="4 5" id="KW-0472">Membrane</keyword>
<comment type="subcellular location">
    <subcellularLocation>
        <location evidence="1">Membrane</location>
        <topology evidence="1">Multi-pass membrane protein</topology>
    </subcellularLocation>
</comment>
<reference evidence="6 7" key="1">
    <citation type="journal article" date="2014" name="J. Microbiol.">
        <title>Diaminobutyricibacter tongyongensis gen. nov., sp. nov. and Homoserinibacter gongjuensis gen. nov., sp. nov. belong to the family Microbacteriaceae.</title>
        <authorList>
            <person name="Kim S.J."/>
            <person name="Ahn J.H."/>
            <person name="Weon H.Y."/>
            <person name="Hamada M."/>
            <person name="Suzuki K."/>
            <person name="Kwon S.W."/>
        </authorList>
    </citation>
    <scope>NUCLEOTIDE SEQUENCE [LARGE SCALE GENOMIC DNA]</scope>
    <source>
        <strain evidence="6 7">NBRC 108724</strain>
    </source>
</reference>
<evidence type="ECO:0000313" key="6">
    <source>
        <dbReference type="EMBL" id="NEN05759.1"/>
    </source>
</evidence>
<dbReference type="GO" id="GO:0005886">
    <property type="term" value="C:plasma membrane"/>
    <property type="evidence" value="ECO:0007669"/>
    <property type="project" value="UniProtKB-ARBA"/>
</dbReference>
<evidence type="ECO:0000313" key="7">
    <source>
        <dbReference type="Proteomes" id="UP000474967"/>
    </source>
</evidence>
<gene>
    <name evidence="6" type="ORF">G3T36_07720</name>
</gene>
<accession>A0A6L9XWG3</accession>
<organism evidence="6 7">
    <name type="scientific">Leifsonia tongyongensis</name>
    <dbReference type="NCBI Taxonomy" id="1268043"/>
    <lineage>
        <taxon>Bacteria</taxon>
        <taxon>Bacillati</taxon>
        <taxon>Actinomycetota</taxon>
        <taxon>Actinomycetes</taxon>
        <taxon>Micrococcales</taxon>
        <taxon>Microbacteriaceae</taxon>
        <taxon>Leifsonia</taxon>
    </lineage>
</organism>
<evidence type="ECO:0000256" key="4">
    <source>
        <dbReference type="ARBA" id="ARBA00023136"/>
    </source>
</evidence>
<proteinExistence type="predicted"/>
<dbReference type="AlphaFoldDB" id="A0A6L9XWG3"/>
<keyword evidence="7" id="KW-1185">Reference proteome</keyword>